<organism evidence="10 11">
    <name type="scientific">Tilletiaria anomala (strain ATCC 24038 / CBS 436.72 / UBC 951)</name>
    <dbReference type="NCBI Taxonomy" id="1037660"/>
    <lineage>
        <taxon>Eukaryota</taxon>
        <taxon>Fungi</taxon>
        <taxon>Dikarya</taxon>
        <taxon>Basidiomycota</taxon>
        <taxon>Ustilaginomycotina</taxon>
        <taxon>Exobasidiomycetes</taxon>
        <taxon>Georgefischeriales</taxon>
        <taxon>Tilletiariaceae</taxon>
        <taxon>Tilletiaria</taxon>
    </lineage>
</organism>
<feature type="compositionally biased region" description="Low complexity" evidence="8">
    <location>
        <begin position="485"/>
        <end position="498"/>
    </location>
</feature>
<keyword evidence="6" id="KW-0378">Hydrolase</keyword>
<feature type="compositionally biased region" description="Polar residues" evidence="8">
    <location>
        <begin position="108"/>
        <end position="125"/>
    </location>
</feature>
<dbReference type="InterPro" id="IPR028889">
    <property type="entry name" value="USP"/>
</dbReference>
<keyword evidence="4" id="KW-0645">Protease</keyword>
<feature type="region of interest" description="Disordered" evidence="8">
    <location>
        <begin position="676"/>
        <end position="702"/>
    </location>
</feature>
<evidence type="ECO:0000256" key="6">
    <source>
        <dbReference type="ARBA" id="ARBA00022801"/>
    </source>
</evidence>
<evidence type="ECO:0000256" key="3">
    <source>
        <dbReference type="ARBA" id="ARBA00012759"/>
    </source>
</evidence>
<dbReference type="Proteomes" id="UP000027361">
    <property type="component" value="Unassembled WGS sequence"/>
</dbReference>
<feature type="compositionally biased region" description="Low complexity" evidence="8">
    <location>
        <begin position="40"/>
        <end position="81"/>
    </location>
</feature>
<evidence type="ECO:0000313" key="10">
    <source>
        <dbReference type="EMBL" id="KDN36014.1"/>
    </source>
</evidence>
<feature type="region of interest" description="Disordered" evidence="8">
    <location>
        <begin position="464"/>
        <end position="503"/>
    </location>
</feature>
<evidence type="ECO:0000256" key="8">
    <source>
        <dbReference type="SAM" id="MobiDB-lite"/>
    </source>
</evidence>
<feature type="domain" description="USP" evidence="9">
    <location>
        <begin position="313"/>
        <end position="1494"/>
    </location>
</feature>
<proteinExistence type="inferred from homology"/>
<feature type="compositionally biased region" description="Basic and acidic residues" evidence="8">
    <location>
        <begin position="716"/>
        <end position="725"/>
    </location>
</feature>
<keyword evidence="11" id="KW-1185">Reference proteome</keyword>
<feature type="compositionally biased region" description="Basic and acidic residues" evidence="8">
    <location>
        <begin position="1237"/>
        <end position="1252"/>
    </location>
</feature>
<dbReference type="InterPro" id="IPR001394">
    <property type="entry name" value="Peptidase_C19_UCH"/>
</dbReference>
<name>A0A066VB79_TILAU</name>
<comment type="caution">
    <text evidence="10">The sequence shown here is derived from an EMBL/GenBank/DDBJ whole genome shotgun (WGS) entry which is preliminary data.</text>
</comment>
<evidence type="ECO:0000256" key="5">
    <source>
        <dbReference type="ARBA" id="ARBA00022786"/>
    </source>
</evidence>
<evidence type="ECO:0000256" key="4">
    <source>
        <dbReference type="ARBA" id="ARBA00022670"/>
    </source>
</evidence>
<dbReference type="GO" id="GO:0006508">
    <property type="term" value="P:proteolysis"/>
    <property type="evidence" value="ECO:0007669"/>
    <property type="project" value="UniProtKB-KW"/>
</dbReference>
<sequence>MVGGEPGTITLRAKTFARLDKLKQQQQQGGAATNDGSVEGTFSGSSSASGSTAFSSFSPAGLQPASWPTSSSTSDPWASSANTSHDPRLQLSNNKLLSVPALSDATKETTSAPATVTVHGSTTTKPKAIHQARRPMMILPEVCTSSTTATLVADSIRDGHSASKIASEEIKGSLVLSSLHPGQTDASNGTTASTTATSLSALAAVVLDVQTLGNAVSASSPCSELGQPMTASAMPEISVSVSPPSKPLDGTASPADDRSNLQNGLISAEVQQLPPPMLPIIEHGGPISPLVTSSLPPRSSEPYNEYEASSSHPGLVNLGNTCFLNSILQATSATRALRDLVTGEFLGPAVGELLAADASDGSDGWPESSAYASTSTPEEKHKIQVLRRMQMHWDALREQSPALMVCDDEYGRGKSPSWPIATNGKTDEQSHEQKSVELTAADMPMTMALLHLLVKTWNFKTPAATTLDSNTNPSSSTSFLRKVTPSSNSSNGSGAAPPTTLNPKELLKSLGKAYEQYNDYEQQDCHEVLRLLLDSCRMEEIDVIKKLRPTPLTDEGNKEGTPSSDGSIKSIRGDEAHVALERPLRPLVDVVFAGKLASMIICQGCGYVSHTYEDFYDLSLSIRPDLEPRQRKRDRFFRLAERWARRSSTPTNAAAAAAGTSFTASTAAAIRAGAGSAALPSGPVSPHQASPSASLNLPPRPVSAYDARTRKSVGLPKRDAQKHDAVASAAAAVHNGSAESDGHQADADWRSSSPAEPPAKPKGWAAWGLGNGGGALDGQRRRRMSAEASTLSSLKALPAAGGGGGECEGAPVVRDRFFGLRKPSQRKKKKEHKAASGMDSGTETEMATLSLAPVPVRAGGLDFSNYSIEPKCEEDHSESETENSKPFMPMVKRVPSGLSNRLFRSRSGAKSPVSEDGGNIISVLESAANRTNAAQLVAPSRDGSPAPQTLAPATALSTSRPPSSARNTPDHIVFKEADKKSKTQVERELVAPHLIYISRILSSAPAVVPQAGHLLSARASLSGWARHYSRHTPLTVSDVITAAAAAAQKSLAGNTPQHLFEKALSSYDSTPAASQSAVQLAQQGTGLVAALNQFTSTELLEEENAFKCKRCWRIEHDRRTGRLDTARPHFQTRSSTSGREDDLSDDESDPKKPVSDLVFVSGSEVMKASSSAGSVVNELQPYKPHPPLERIESLAEPPTLQPKSLPISAPPLSEVPREAGDILEAGSEAIASVSATEPERPVESKAERERRKEKQTVLRSALKRYLIAHAPPVLVIQFKRFQSLNPLKGTQSFKKIDDMVTFPEFLDLGPWLAPPKEEYDRYGCLKPSSDPIALEAEALRLQQDLEADRGRAERKASGSKMDRWMWRSRSPSSRPPGSESSDAPGGDIAADAEDNQHPKLPPASSQYRLYAVVVHQGSMSSGHYTAYVLSDRVRFKSPAARDQNGDELVQHLVPQDKERDLRRGWVFCSDDTIRGASWEEVAKSKAYMLFYERML</sequence>
<evidence type="ECO:0000259" key="9">
    <source>
        <dbReference type="PROSITE" id="PS50235"/>
    </source>
</evidence>
<feature type="compositionally biased region" description="Low complexity" evidence="8">
    <location>
        <begin position="1367"/>
        <end position="1381"/>
    </location>
</feature>
<dbReference type="Gene3D" id="3.90.70.10">
    <property type="entry name" value="Cysteine proteinases"/>
    <property type="match status" value="2"/>
</dbReference>
<feature type="compositionally biased region" description="Basic and acidic residues" evidence="8">
    <location>
        <begin position="1346"/>
        <end position="1365"/>
    </location>
</feature>
<feature type="compositionally biased region" description="Polar residues" evidence="8">
    <location>
        <begin position="464"/>
        <end position="479"/>
    </location>
</feature>
<feature type="region of interest" description="Disordered" evidence="8">
    <location>
        <begin position="1230"/>
        <end position="1252"/>
    </location>
</feature>
<evidence type="ECO:0000256" key="1">
    <source>
        <dbReference type="ARBA" id="ARBA00000707"/>
    </source>
</evidence>
<evidence type="ECO:0000256" key="2">
    <source>
        <dbReference type="ARBA" id="ARBA00009085"/>
    </source>
</evidence>
<feature type="compositionally biased region" description="Basic residues" evidence="8">
    <location>
        <begin position="823"/>
        <end position="832"/>
    </location>
</feature>
<dbReference type="InterPro" id="IPR018200">
    <property type="entry name" value="USP_CS"/>
</dbReference>
<dbReference type="PROSITE" id="PS00972">
    <property type="entry name" value="USP_1"/>
    <property type="match status" value="1"/>
</dbReference>
<dbReference type="RefSeq" id="XP_013239920.1">
    <property type="nucleotide sequence ID" value="XM_013384466.1"/>
</dbReference>
<feature type="region of interest" description="Disordered" evidence="8">
    <location>
        <begin position="937"/>
        <end position="970"/>
    </location>
</feature>
<feature type="region of interest" description="Disordered" evidence="8">
    <location>
        <begin position="276"/>
        <end position="308"/>
    </location>
</feature>
<feature type="region of interest" description="Disordered" evidence="8">
    <location>
        <begin position="1123"/>
        <end position="1155"/>
    </location>
</feature>
<dbReference type="PROSITE" id="PS50235">
    <property type="entry name" value="USP_3"/>
    <property type="match status" value="1"/>
</dbReference>
<feature type="region of interest" description="Disordered" evidence="8">
    <location>
        <begin position="357"/>
        <end position="378"/>
    </location>
</feature>
<feature type="region of interest" description="Disordered" evidence="8">
    <location>
        <begin position="1345"/>
        <end position="1401"/>
    </location>
</feature>
<dbReference type="PANTHER" id="PTHR24006:SF888">
    <property type="entry name" value="UBIQUITIN CARBOXYL-TERMINAL HYDROLASE 30"/>
    <property type="match status" value="1"/>
</dbReference>
<feature type="region of interest" description="Disordered" evidence="8">
    <location>
        <begin position="414"/>
        <end position="433"/>
    </location>
</feature>
<keyword evidence="5" id="KW-0833">Ubl conjugation pathway</keyword>
<dbReference type="GO" id="GO:0005829">
    <property type="term" value="C:cytosol"/>
    <property type="evidence" value="ECO:0007669"/>
    <property type="project" value="TreeGrafter"/>
</dbReference>
<accession>A0A066VB79</accession>
<keyword evidence="7" id="KW-0788">Thiol protease</keyword>
<dbReference type="GO" id="GO:0005634">
    <property type="term" value="C:nucleus"/>
    <property type="evidence" value="ECO:0007669"/>
    <property type="project" value="TreeGrafter"/>
</dbReference>
<dbReference type="InterPro" id="IPR038765">
    <property type="entry name" value="Papain-like_cys_pep_sf"/>
</dbReference>
<evidence type="ECO:0000313" key="11">
    <source>
        <dbReference type="Proteomes" id="UP000027361"/>
    </source>
</evidence>
<feature type="region of interest" description="Disordered" evidence="8">
    <location>
        <begin position="20"/>
        <end position="91"/>
    </location>
</feature>
<feature type="region of interest" description="Disordered" evidence="8">
    <location>
        <begin position="550"/>
        <end position="570"/>
    </location>
</feature>
<feature type="compositionally biased region" description="Basic and acidic residues" evidence="8">
    <location>
        <begin position="740"/>
        <end position="749"/>
    </location>
</feature>
<evidence type="ECO:0000256" key="7">
    <source>
        <dbReference type="ARBA" id="ARBA00022807"/>
    </source>
</evidence>
<dbReference type="InterPro" id="IPR050164">
    <property type="entry name" value="Peptidase_C19"/>
</dbReference>
<dbReference type="STRING" id="1037660.A0A066VB79"/>
<dbReference type="GO" id="GO:0016579">
    <property type="term" value="P:protein deubiquitination"/>
    <property type="evidence" value="ECO:0007669"/>
    <property type="project" value="InterPro"/>
</dbReference>
<dbReference type="OMA" id="HTYEDFY"/>
<feature type="compositionally biased region" description="Low complexity" evidence="8">
    <location>
        <begin position="944"/>
        <end position="959"/>
    </location>
</feature>
<feature type="region of interest" description="Disordered" evidence="8">
    <location>
        <begin position="104"/>
        <end position="129"/>
    </location>
</feature>
<dbReference type="SUPFAM" id="SSF54001">
    <property type="entry name" value="Cysteine proteinases"/>
    <property type="match status" value="1"/>
</dbReference>
<comment type="catalytic activity">
    <reaction evidence="1">
        <text>Thiol-dependent hydrolysis of ester, thioester, amide, peptide and isopeptide bonds formed by the C-terminal Gly of ubiquitin (a 76-residue protein attached to proteins as an intracellular targeting signal).</text>
        <dbReference type="EC" id="3.4.19.12"/>
    </reaction>
</comment>
<reference evidence="10 11" key="1">
    <citation type="submission" date="2014-05" db="EMBL/GenBank/DDBJ databases">
        <title>Draft genome sequence of a rare smut relative, Tilletiaria anomala UBC 951.</title>
        <authorList>
            <consortium name="DOE Joint Genome Institute"/>
            <person name="Toome M."/>
            <person name="Kuo A."/>
            <person name="Henrissat B."/>
            <person name="Lipzen A."/>
            <person name="Tritt A."/>
            <person name="Yoshinaga Y."/>
            <person name="Zane M."/>
            <person name="Barry K."/>
            <person name="Grigoriev I.V."/>
            <person name="Spatafora J.W."/>
            <person name="Aimea M.C."/>
        </authorList>
    </citation>
    <scope>NUCLEOTIDE SEQUENCE [LARGE SCALE GENOMIC DNA]</scope>
    <source>
        <strain evidence="10 11">UBC 951</strain>
    </source>
</reference>
<dbReference type="PROSITE" id="PS00973">
    <property type="entry name" value="USP_2"/>
    <property type="match status" value="1"/>
</dbReference>
<dbReference type="HOGENOM" id="CLU_003952_0_0_1"/>
<feature type="region of interest" description="Disordered" evidence="8">
    <location>
        <begin position="714"/>
        <end position="789"/>
    </location>
</feature>
<dbReference type="EC" id="3.4.19.12" evidence="3"/>
<feature type="region of interest" description="Disordered" evidence="8">
    <location>
        <begin position="233"/>
        <end position="260"/>
    </location>
</feature>
<dbReference type="InParanoid" id="A0A066VB79"/>
<feature type="region of interest" description="Disordered" evidence="8">
    <location>
        <begin position="821"/>
        <end position="843"/>
    </location>
</feature>
<dbReference type="PANTHER" id="PTHR24006">
    <property type="entry name" value="UBIQUITIN CARBOXYL-TERMINAL HYDROLASE"/>
    <property type="match status" value="1"/>
</dbReference>
<gene>
    <name evidence="10" type="ORF">K437DRAFT_260254</name>
</gene>
<dbReference type="GeneID" id="25265499"/>
<protein>
    <recommendedName>
        <fullName evidence="3">ubiquitinyl hydrolase 1</fullName>
        <ecNumber evidence="3">3.4.19.12</ecNumber>
    </recommendedName>
</protein>
<feature type="compositionally biased region" description="Low complexity" evidence="8">
    <location>
        <begin position="676"/>
        <end position="686"/>
    </location>
</feature>
<dbReference type="GO" id="GO:0004843">
    <property type="term" value="F:cysteine-type deubiquitinase activity"/>
    <property type="evidence" value="ECO:0007669"/>
    <property type="project" value="UniProtKB-EC"/>
</dbReference>
<dbReference type="Pfam" id="PF00443">
    <property type="entry name" value="UCH"/>
    <property type="match status" value="2"/>
</dbReference>
<feature type="region of interest" description="Disordered" evidence="8">
    <location>
        <begin position="1170"/>
        <end position="1189"/>
    </location>
</feature>
<dbReference type="OrthoDB" id="420187at2759"/>
<comment type="similarity">
    <text evidence="2">Belongs to the peptidase C19 family.</text>
</comment>
<dbReference type="EMBL" id="JMSN01000185">
    <property type="protein sequence ID" value="KDN36014.1"/>
    <property type="molecule type" value="Genomic_DNA"/>
</dbReference>